<gene>
    <name evidence="1" type="ORF">IW261DRAFT_1572589</name>
</gene>
<comment type="caution">
    <text evidence="1">The sequence shown here is derived from an EMBL/GenBank/DDBJ whole genome shotgun (WGS) entry which is preliminary data.</text>
</comment>
<name>A0AA39NS85_9AGAR</name>
<dbReference type="AlphaFoldDB" id="A0AA39NS85"/>
<keyword evidence="2" id="KW-1185">Reference proteome</keyword>
<evidence type="ECO:0000313" key="2">
    <source>
        <dbReference type="Proteomes" id="UP001175227"/>
    </source>
</evidence>
<reference evidence="1" key="1">
    <citation type="submission" date="2023-06" db="EMBL/GenBank/DDBJ databases">
        <authorList>
            <consortium name="Lawrence Berkeley National Laboratory"/>
            <person name="Ahrendt S."/>
            <person name="Sahu N."/>
            <person name="Indic B."/>
            <person name="Wong-Bajracharya J."/>
            <person name="Merenyi Z."/>
            <person name="Ke H.-M."/>
            <person name="Monk M."/>
            <person name="Kocsube S."/>
            <person name="Drula E."/>
            <person name="Lipzen A."/>
            <person name="Balint B."/>
            <person name="Henrissat B."/>
            <person name="Andreopoulos B."/>
            <person name="Martin F.M."/>
            <person name="Harder C.B."/>
            <person name="Rigling D."/>
            <person name="Ford K.L."/>
            <person name="Foster G.D."/>
            <person name="Pangilinan J."/>
            <person name="Papanicolaou A."/>
            <person name="Barry K."/>
            <person name="LaButti K."/>
            <person name="Viragh M."/>
            <person name="Koriabine M."/>
            <person name="Yan M."/>
            <person name="Riley R."/>
            <person name="Champramary S."/>
            <person name="Plett K.L."/>
            <person name="Tsai I.J."/>
            <person name="Slot J."/>
            <person name="Sipos G."/>
            <person name="Plett J."/>
            <person name="Nagy L.G."/>
            <person name="Grigoriev I.V."/>
        </authorList>
    </citation>
    <scope>NUCLEOTIDE SEQUENCE</scope>
    <source>
        <strain evidence="1">ICMP 16352</strain>
    </source>
</reference>
<dbReference type="Proteomes" id="UP001175227">
    <property type="component" value="Unassembled WGS sequence"/>
</dbReference>
<protein>
    <submittedName>
        <fullName evidence="1">Uncharacterized protein</fullName>
    </submittedName>
</protein>
<sequence length="126" mass="13449">MDGVCINSFSLGLAVTSTLAKTKQDLPPHHPITGKYTSKKEHEALLGAIHANVNLINASVLSLSLASFQIMSWPLSPVLMSTPSAEEFVQLAQQVADLTMLITRQAQAAATSLTSPIDMPARCLCM</sequence>
<dbReference type="EMBL" id="JAUEPR010000057">
    <property type="protein sequence ID" value="KAK0470902.1"/>
    <property type="molecule type" value="Genomic_DNA"/>
</dbReference>
<organism evidence="1 2">
    <name type="scientific">Armillaria novae-zelandiae</name>
    <dbReference type="NCBI Taxonomy" id="153914"/>
    <lineage>
        <taxon>Eukaryota</taxon>
        <taxon>Fungi</taxon>
        <taxon>Dikarya</taxon>
        <taxon>Basidiomycota</taxon>
        <taxon>Agaricomycotina</taxon>
        <taxon>Agaricomycetes</taxon>
        <taxon>Agaricomycetidae</taxon>
        <taxon>Agaricales</taxon>
        <taxon>Marasmiineae</taxon>
        <taxon>Physalacriaceae</taxon>
        <taxon>Armillaria</taxon>
    </lineage>
</organism>
<accession>A0AA39NS85</accession>
<proteinExistence type="predicted"/>
<evidence type="ECO:0000313" key="1">
    <source>
        <dbReference type="EMBL" id="KAK0470902.1"/>
    </source>
</evidence>